<evidence type="ECO:0000313" key="2">
    <source>
        <dbReference type="Proteomes" id="UP000640725"/>
    </source>
</evidence>
<reference evidence="1 2" key="1">
    <citation type="submission" date="2020-10" db="EMBL/GenBank/DDBJ databases">
        <authorList>
            <person name="Castelo-Branco R."/>
            <person name="Eusebio N."/>
            <person name="Adriana R."/>
            <person name="Vieira A."/>
            <person name="Brugerolle De Fraissinette N."/>
            <person name="Rezende De Castro R."/>
            <person name="Schneider M.P."/>
            <person name="Vasconcelos V."/>
            <person name="Leao P.N."/>
        </authorList>
    </citation>
    <scope>NUCLEOTIDE SEQUENCE [LARGE SCALE GENOMIC DNA]</scope>
    <source>
        <strain evidence="1 2">LEGE 06226</strain>
    </source>
</reference>
<keyword evidence="2" id="KW-1185">Reference proteome</keyword>
<dbReference type="InterPro" id="IPR022453">
    <property type="entry name" value="Znf_MqsA-type"/>
</dbReference>
<dbReference type="NCBIfam" id="TIGR03831">
    <property type="entry name" value="YgiT_finger"/>
    <property type="match status" value="1"/>
</dbReference>
<proteinExistence type="predicted"/>
<protein>
    <submittedName>
        <fullName evidence="1">YgiT-type zinc finger protein</fullName>
    </submittedName>
</protein>
<dbReference type="EMBL" id="JADEWU010000043">
    <property type="protein sequence ID" value="MBE9144939.1"/>
    <property type="molecule type" value="Genomic_DNA"/>
</dbReference>
<gene>
    <name evidence="1" type="ORF">IQ236_17185</name>
</gene>
<dbReference type="RefSeq" id="WP_193870431.1">
    <property type="nucleotide sequence ID" value="NZ_JADEWU010000043.1"/>
</dbReference>
<dbReference type="Gene3D" id="3.10.20.860">
    <property type="match status" value="1"/>
</dbReference>
<organism evidence="1 2">
    <name type="scientific">Planktothrix mougeotii LEGE 06226</name>
    <dbReference type="NCBI Taxonomy" id="1828728"/>
    <lineage>
        <taxon>Bacteria</taxon>
        <taxon>Bacillati</taxon>
        <taxon>Cyanobacteriota</taxon>
        <taxon>Cyanophyceae</taxon>
        <taxon>Oscillatoriophycideae</taxon>
        <taxon>Oscillatoriales</taxon>
        <taxon>Microcoleaceae</taxon>
        <taxon>Planktothrix</taxon>
    </lineage>
</organism>
<name>A0ABR9UEP1_9CYAN</name>
<evidence type="ECO:0000313" key="1">
    <source>
        <dbReference type="EMBL" id="MBE9144939.1"/>
    </source>
</evidence>
<sequence>MQTLKKCPICSGEMIEKEVEKILRGGNHTAILQIPAQVCLNCGERLYTPAQVQRFAEIRRKLTQQNVDQFEAIGQSFRVQ</sequence>
<comment type="caution">
    <text evidence="1">The sequence shown here is derived from an EMBL/GenBank/DDBJ whole genome shotgun (WGS) entry which is preliminary data.</text>
</comment>
<dbReference type="Proteomes" id="UP000640725">
    <property type="component" value="Unassembled WGS sequence"/>
</dbReference>
<accession>A0ABR9UEP1</accession>